<dbReference type="EMBL" id="QGKY02000190">
    <property type="protein sequence ID" value="KAF2591720.1"/>
    <property type="molecule type" value="Genomic_DNA"/>
</dbReference>
<name>A0A8S9K9K6_BRACR</name>
<organism evidence="1">
    <name type="scientific">Brassica cretica</name>
    <name type="common">Mustard</name>
    <dbReference type="NCBI Taxonomy" id="69181"/>
    <lineage>
        <taxon>Eukaryota</taxon>
        <taxon>Viridiplantae</taxon>
        <taxon>Streptophyta</taxon>
        <taxon>Embryophyta</taxon>
        <taxon>Tracheophyta</taxon>
        <taxon>Spermatophyta</taxon>
        <taxon>Magnoliopsida</taxon>
        <taxon>eudicotyledons</taxon>
        <taxon>Gunneridae</taxon>
        <taxon>Pentapetalae</taxon>
        <taxon>rosids</taxon>
        <taxon>malvids</taxon>
        <taxon>Brassicales</taxon>
        <taxon>Brassicaceae</taxon>
        <taxon>Brassiceae</taxon>
        <taxon>Brassica</taxon>
    </lineage>
</organism>
<dbReference type="AlphaFoldDB" id="A0A8S9K9K6"/>
<gene>
    <name evidence="1" type="ORF">F2Q70_00038588</name>
</gene>
<evidence type="ECO:0000313" key="1">
    <source>
        <dbReference type="EMBL" id="KAF2591720.1"/>
    </source>
</evidence>
<sequence length="208" mass="23089">MYGHVDTAIPSVFSIGRLWYRPRFRFPESLADLGEGERSWETPLSLLRLMLPYQARAPSRCPPRHNWEIHACPGVRCFQRRHGENLSPESMLLVARCIKGVILVSEGKILRFELAELPGALLQMLRVFVEFFLKDLEVRGQLGIGIFPSSMFSLSEVFHFPGKGAILGPDPENSIAGNRGFLLAGILGTGVPSSGDPEASALPGVWRY</sequence>
<proteinExistence type="predicted"/>
<comment type="caution">
    <text evidence="1">The sequence shown here is derived from an EMBL/GenBank/DDBJ whole genome shotgun (WGS) entry which is preliminary data.</text>
</comment>
<reference evidence="1" key="1">
    <citation type="submission" date="2019-12" db="EMBL/GenBank/DDBJ databases">
        <title>Genome sequencing and annotation of Brassica cretica.</title>
        <authorList>
            <person name="Studholme D.J."/>
            <person name="Sarris P.F."/>
        </authorList>
    </citation>
    <scope>NUCLEOTIDE SEQUENCE</scope>
    <source>
        <strain evidence="1">PFS-102/07</strain>
        <tissue evidence="1">Leaf</tissue>
    </source>
</reference>
<accession>A0A8S9K9K6</accession>
<protein>
    <submittedName>
        <fullName evidence="1">Uncharacterized protein</fullName>
    </submittedName>
</protein>